<proteinExistence type="predicted"/>
<sequence length="408" mass="42204">MGSTGSDVAGDQDVVLARSFVVRGLLEPMDDGRGVGWHGTVTDVETGHRARWERPEEIGRIVADALGLRDALGLAVRLAGVGMAGPALTDVVADMLGALGTRLPPPAATLPPHNVTLETVRDRAAGLGGIREDGRAGALGTRTLRSGRLEARVRFQVWGAGPSDVDSALLAVQTAVLDDVDDLRADGFLRVAASGATLAVEEASVPAWRKTGSFDVLYEYTFDDDEDALGLVARIPVNASLDIGPGATESETLTDAMVRWDEEGASALSLRGPATLTRLSALSFVAGAALGGSVTLSRTSGSGAPVVHLPDLDAFLAQTTGADPALADADVTGAPATFLASLGTPAPGATLGDWDLDGVLDAYTAHDRRFDEPLALRTTTDRLTLAYTSGAGPGLDQSAVVYLRFEKS</sequence>
<name>A0ABN2JXE8_9MICO</name>
<reference evidence="1 2" key="1">
    <citation type="journal article" date="2019" name="Int. J. Syst. Evol. Microbiol.">
        <title>The Global Catalogue of Microorganisms (GCM) 10K type strain sequencing project: providing services to taxonomists for standard genome sequencing and annotation.</title>
        <authorList>
            <consortium name="The Broad Institute Genomics Platform"/>
            <consortium name="The Broad Institute Genome Sequencing Center for Infectious Disease"/>
            <person name="Wu L."/>
            <person name="Ma J."/>
        </authorList>
    </citation>
    <scope>NUCLEOTIDE SEQUENCE [LARGE SCALE GENOMIC DNA]</scope>
    <source>
        <strain evidence="1 2">JCM 15589</strain>
    </source>
</reference>
<organism evidence="1 2">
    <name type="scientific">Isoptericola hypogeus</name>
    <dbReference type="NCBI Taxonomy" id="300179"/>
    <lineage>
        <taxon>Bacteria</taxon>
        <taxon>Bacillati</taxon>
        <taxon>Actinomycetota</taxon>
        <taxon>Actinomycetes</taxon>
        <taxon>Micrococcales</taxon>
        <taxon>Promicromonosporaceae</taxon>
        <taxon>Isoptericola</taxon>
    </lineage>
</organism>
<dbReference type="Proteomes" id="UP001501138">
    <property type="component" value="Unassembled WGS sequence"/>
</dbReference>
<dbReference type="RefSeq" id="WP_344250930.1">
    <property type="nucleotide sequence ID" value="NZ_BAAAPM010000011.1"/>
</dbReference>
<accession>A0ABN2JXE8</accession>
<comment type="caution">
    <text evidence="1">The sequence shown here is derived from an EMBL/GenBank/DDBJ whole genome shotgun (WGS) entry which is preliminary data.</text>
</comment>
<gene>
    <name evidence="1" type="ORF">GCM10009809_41880</name>
</gene>
<dbReference type="EMBL" id="BAAAPM010000011">
    <property type="protein sequence ID" value="GAA1742001.1"/>
    <property type="molecule type" value="Genomic_DNA"/>
</dbReference>
<protein>
    <submittedName>
        <fullName evidence="1">Uncharacterized protein</fullName>
    </submittedName>
</protein>
<keyword evidence="2" id="KW-1185">Reference proteome</keyword>
<evidence type="ECO:0000313" key="2">
    <source>
        <dbReference type="Proteomes" id="UP001501138"/>
    </source>
</evidence>
<evidence type="ECO:0000313" key="1">
    <source>
        <dbReference type="EMBL" id="GAA1742001.1"/>
    </source>
</evidence>